<keyword evidence="5 6" id="KW-0472">Membrane</keyword>
<evidence type="ECO:0000256" key="6">
    <source>
        <dbReference type="SAM" id="Phobius"/>
    </source>
</evidence>
<gene>
    <name evidence="7" type="ORF">AUP43_04175</name>
</gene>
<evidence type="ECO:0000256" key="1">
    <source>
        <dbReference type="ARBA" id="ARBA00004651"/>
    </source>
</evidence>
<name>A0A154WGU5_9PROT</name>
<evidence type="ECO:0000313" key="7">
    <source>
        <dbReference type="EMBL" id="KZD12763.1"/>
    </source>
</evidence>
<protein>
    <recommendedName>
        <fullName evidence="9">Lysylphosphatidylglycerol synthetase</fullName>
    </recommendedName>
</protein>
<evidence type="ECO:0000256" key="3">
    <source>
        <dbReference type="ARBA" id="ARBA00022692"/>
    </source>
</evidence>
<evidence type="ECO:0008006" key="9">
    <source>
        <dbReference type="Google" id="ProtNLM"/>
    </source>
</evidence>
<reference evidence="7 8" key="1">
    <citation type="submission" date="2015-12" db="EMBL/GenBank/DDBJ databases">
        <title>Genome sequence of Oceanibaculum pacificum MCCC 1A02656.</title>
        <authorList>
            <person name="Lu L."/>
            <person name="Lai Q."/>
            <person name="Shao Z."/>
            <person name="Qian P."/>
        </authorList>
    </citation>
    <scope>NUCLEOTIDE SEQUENCE [LARGE SCALE GENOMIC DNA]</scope>
    <source>
        <strain evidence="7 8">MCCC 1A02656</strain>
    </source>
</reference>
<dbReference type="AlphaFoldDB" id="A0A154WGU5"/>
<dbReference type="STRING" id="580166.AUP43_04175"/>
<proteinExistence type="predicted"/>
<feature type="transmembrane region" description="Helical" evidence="6">
    <location>
        <begin position="267"/>
        <end position="292"/>
    </location>
</feature>
<evidence type="ECO:0000313" key="8">
    <source>
        <dbReference type="Proteomes" id="UP000076400"/>
    </source>
</evidence>
<feature type="transmembrane region" description="Helical" evidence="6">
    <location>
        <begin position="120"/>
        <end position="142"/>
    </location>
</feature>
<keyword evidence="4 6" id="KW-1133">Transmembrane helix</keyword>
<accession>A0A154WGU5</accession>
<evidence type="ECO:0000256" key="5">
    <source>
        <dbReference type="ARBA" id="ARBA00023136"/>
    </source>
</evidence>
<evidence type="ECO:0000256" key="4">
    <source>
        <dbReference type="ARBA" id="ARBA00022989"/>
    </source>
</evidence>
<comment type="caution">
    <text evidence="7">The sequence shown here is derived from an EMBL/GenBank/DDBJ whole genome shotgun (WGS) entry which is preliminary data.</text>
</comment>
<feature type="transmembrane region" description="Helical" evidence="6">
    <location>
        <begin position="154"/>
        <end position="177"/>
    </location>
</feature>
<dbReference type="GO" id="GO:0005886">
    <property type="term" value="C:plasma membrane"/>
    <property type="evidence" value="ECO:0007669"/>
    <property type="project" value="UniProtKB-SubCell"/>
</dbReference>
<feature type="transmembrane region" description="Helical" evidence="6">
    <location>
        <begin position="197"/>
        <end position="216"/>
    </location>
</feature>
<organism evidence="7 8">
    <name type="scientific">Oceanibaculum pacificum</name>
    <dbReference type="NCBI Taxonomy" id="580166"/>
    <lineage>
        <taxon>Bacteria</taxon>
        <taxon>Pseudomonadati</taxon>
        <taxon>Pseudomonadota</taxon>
        <taxon>Alphaproteobacteria</taxon>
        <taxon>Rhodospirillales</taxon>
        <taxon>Oceanibaculaceae</taxon>
        <taxon>Oceanibaculum</taxon>
    </lineage>
</organism>
<comment type="subcellular location">
    <subcellularLocation>
        <location evidence="1">Cell membrane</location>
        <topology evidence="1">Multi-pass membrane protein</topology>
    </subcellularLocation>
</comment>
<sequence>MKRFAPLIVCVLLAIAGYLLYRALGQYDFAEVAQSVRDMPAWRLGLAALFAAGSYVALTGFDTLAVRYLGKDLAYPKIALASFTSLSIGHTLGMAAVSSGALRYRFYSRWGFSTEDVAKLVLFCGMTVGLGLITLGGVALLINPKLAAELTRLSQPLVIALGLGCLALPALYLLAAVRVTGTLTLWRWSFEMPDWKIAALQLVVGPVNFALVAASLHQALLAIADVPYVTAATGYVIANFGALVSHVPGGLGVIESILIFLLPSANILGALLVFRFVYYLAPLMLGGLTLALSELVLRRQAQPAAAGD</sequence>
<feature type="transmembrane region" description="Helical" evidence="6">
    <location>
        <begin position="78"/>
        <end position="100"/>
    </location>
</feature>
<evidence type="ECO:0000256" key="2">
    <source>
        <dbReference type="ARBA" id="ARBA00022475"/>
    </source>
</evidence>
<dbReference type="InterPro" id="IPR022791">
    <property type="entry name" value="L-PG_synthase/AglD"/>
</dbReference>
<dbReference type="Pfam" id="PF03706">
    <property type="entry name" value="LPG_synthase_TM"/>
    <property type="match status" value="1"/>
</dbReference>
<dbReference type="EMBL" id="LPXN01000002">
    <property type="protein sequence ID" value="KZD12763.1"/>
    <property type="molecule type" value="Genomic_DNA"/>
</dbReference>
<keyword evidence="2" id="KW-1003">Cell membrane</keyword>
<keyword evidence="8" id="KW-1185">Reference proteome</keyword>
<feature type="transmembrane region" description="Helical" evidence="6">
    <location>
        <begin position="41"/>
        <end position="66"/>
    </location>
</feature>
<dbReference type="Proteomes" id="UP000076400">
    <property type="component" value="Unassembled WGS sequence"/>
</dbReference>
<dbReference type="OrthoDB" id="145485at2"/>
<keyword evidence="3 6" id="KW-0812">Transmembrane</keyword>